<protein>
    <submittedName>
        <fullName evidence="1">Uncharacterized protein</fullName>
    </submittedName>
</protein>
<dbReference type="Proteomes" id="UP000584374">
    <property type="component" value="Unassembled WGS sequence"/>
</dbReference>
<evidence type="ECO:0000313" key="2">
    <source>
        <dbReference type="Proteomes" id="UP000584374"/>
    </source>
</evidence>
<dbReference type="AlphaFoldDB" id="A0A840Q425"/>
<comment type="caution">
    <text evidence="1">The sequence shown here is derived from an EMBL/GenBank/DDBJ whole genome shotgun (WGS) entry which is preliminary data.</text>
</comment>
<dbReference type="RefSeq" id="WP_312864368.1">
    <property type="nucleotide sequence ID" value="NZ_JACHIW010000001.1"/>
</dbReference>
<evidence type="ECO:0000313" key="1">
    <source>
        <dbReference type="EMBL" id="MBB5157252.1"/>
    </source>
</evidence>
<dbReference type="EMBL" id="JACHIW010000001">
    <property type="protein sequence ID" value="MBB5157252.1"/>
    <property type="molecule type" value="Genomic_DNA"/>
</dbReference>
<proteinExistence type="predicted"/>
<organism evidence="1 2">
    <name type="scientific">Saccharopolyspora phatthalungensis</name>
    <dbReference type="NCBI Taxonomy" id="664693"/>
    <lineage>
        <taxon>Bacteria</taxon>
        <taxon>Bacillati</taxon>
        <taxon>Actinomycetota</taxon>
        <taxon>Actinomycetes</taxon>
        <taxon>Pseudonocardiales</taxon>
        <taxon>Pseudonocardiaceae</taxon>
        <taxon>Saccharopolyspora</taxon>
    </lineage>
</organism>
<reference evidence="1 2" key="1">
    <citation type="submission" date="2020-08" db="EMBL/GenBank/DDBJ databases">
        <title>Sequencing the genomes of 1000 actinobacteria strains.</title>
        <authorList>
            <person name="Klenk H.-P."/>
        </authorList>
    </citation>
    <scope>NUCLEOTIDE SEQUENCE [LARGE SCALE GENOMIC DNA]</scope>
    <source>
        <strain evidence="1 2">DSM 45584</strain>
    </source>
</reference>
<sequence length="116" mass="12337">MDELRRQLPADAAPERLDADVREGLRLAESDPAALLDEGRTAAAMALMTCDGAALDGLAGIADARRGEVVGEDITYVVNRDINFSNIDTAGPPASLRFQCPPVPARAVRADDDFLD</sequence>
<keyword evidence="2" id="KW-1185">Reference proteome</keyword>
<gene>
    <name evidence="1" type="ORF">BJ970_004786</name>
</gene>
<accession>A0A840Q425</accession>
<name>A0A840Q425_9PSEU</name>